<name>A0A3A1Y849_9GAMM</name>
<keyword evidence="1" id="KW-0732">Signal</keyword>
<evidence type="ECO:0000256" key="1">
    <source>
        <dbReference type="SAM" id="SignalP"/>
    </source>
</evidence>
<evidence type="ECO:0000313" key="3">
    <source>
        <dbReference type="Proteomes" id="UP000266258"/>
    </source>
</evidence>
<protein>
    <submittedName>
        <fullName evidence="2">Uncharacterized protein</fullName>
    </submittedName>
</protein>
<evidence type="ECO:0000313" key="2">
    <source>
        <dbReference type="EMBL" id="RIY33486.1"/>
    </source>
</evidence>
<proteinExistence type="predicted"/>
<dbReference type="Proteomes" id="UP000266258">
    <property type="component" value="Unassembled WGS sequence"/>
</dbReference>
<gene>
    <name evidence="2" type="ORF">CJP74_01810</name>
</gene>
<feature type="chain" id="PRO_5017482324" evidence="1">
    <location>
        <begin position="21"/>
        <end position="234"/>
    </location>
</feature>
<accession>A0A3A1Y849</accession>
<sequence>MLQKYLVATSLALTSLGAIASSYDPHAIPDYRNYTLAKLEAEYRNNTYTRSFYQEYLTKKFTSFKKKHANKDLSPTDFLRLVSLEFFPQLNKNLEITYGITDNINTTYVYLPSTELTNLVKLSELCLSLYEQRSKLVYDYSFGNACELTADLYYVFNYNPDFLQTMALVSTKGELSKVRNKRSLSSSQQQLVKTNLDMLGYKFRFSFINTDSYFHENLIAFIKRVYDVNIIVEQ</sequence>
<dbReference type="AlphaFoldDB" id="A0A3A1Y849"/>
<keyword evidence="3" id="KW-1185">Reference proteome</keyword>
<dbReference type="RefSeq" id="WP_119496571.1">
    <property type="nucleotide sequence ID" value="NZ_NRJH01000014.1"/>
</dbReference>
<comment type="caution">
    <text evidence="2">The sequence shown here is derived from an EMBL/GenBank/DDBJ whole genome shotgun (WGS) entry which is preliminary data.</text>
</comment>
<dbReference type="EMBL" id="NRJH01000014">
    <property type="protein sequence ID" value="RIY33486.1"/>
    <property type="molecule type" value="Genomic_DNA"/>
</dbReference>
<organism evidence="2 3">
    <name type="scientific">Psittacicella melopsittaci</name>
    <dbReference type="NCBI Taxonomy" id="2028576"/>
    <lineage>
        <taxon>Bacteria</taxon>
        <taxon>Pseudomonadati</taxon>
        <taxon>Pseudomonadota</taxon>
        <taxon>Gammaproteobacteria</taxon>
        <taxon>Pasteurellales</taxon>
        <taxon>Psittacicellaceae</taxon>
        <taxon>Psittacicella</taxon>
    </lineage>
</organism>
<feature type="signal peptide" evidence="1">
    <location>
        <begin position="1"/>
        <end position="20"/>
    </location>
</feature>
<reference evidence="2 3" key="1">
    <citation type="submission" date="2017-08" db="EMBL/GenBank/DDBJ databases">
        <title>Reclassification of Bisgaard taxon 37 and 44.</title>
        <authorList>
            <person name="Christensen H."/>
        </authorList>
    </citation>
    <scope>NUCLEOTIDE SEQUENCE [LARGE SCALE GENOMIC DNA]</scope>
    <source>
        <strain evidence="2 3">B96_4</strain>
    </source>
</reference>